<evidence type="ECO:0000256" key="2">
    <source>
        <dbReference type="SAM" id="Phobius"/>
    </source>
</evidence>
<accession>A0A420B7J7</accession>
<dbReference type="EMBL" id="RAPY01000002">
    <property type="protein sequence ID" value="RKE52766.1"/>
    <property type="molecule type" value="Genomic_DNA"/>
</dbReference>
<feature type="coiled-coil region" evidence="1">
    <location>
        <begin position="109"/>
        <end position="141"/>
    </location>
</feature>
<protein>
    <recommendedName>
        <fullName evidence="5">Tetratricopeptide repeat protein</fullName>
    </recommendedName>
</protein>
<dbReference type="Gene3D" id="1.25.40.10">
    <property type="entry name" value="Tetratricopeptide repeat domain"/>
    <property type="match status" value="1"/>
</dbReference>
<evidence type="ECO:0000256" key="1">
    <source>
        <dbReference type="SAM" id="Coils"/>
    </source>
</evidence>
<feature type="transmembrane region" description="Helical" evidence="2">
    <location>
        <begin position="38"/>
        <end position="70"/>
    </location>
</feature>
<keyword evidence="2" id="KW-0472">Membrane</keyword>
<feature type="transmembrane region" description="Helical" evidence="2">
    <location>
        <begin position="90"/>
        <end position="110"/>
    </location>
</feature>
<keyword evidence="1" id="KW-0175">Coiled coil</keyword>
<dbReference type="Proteomes" id="UP000286246">
    <property type="component" value="Unassembled WGS sequence"/>
</dbReference>
<comment type="caution">
    <text evidence="3">The sequence shown here is derived from an EMBL/GenBank/DDBJ whole genome shotgun (WGS) entry which is preliminary data.</text>
</comment>
<evidence type="ECO:0000313" key="3">
    <source>
        <dbReference type="EMBL" id="RKE52766.1"/>
    </source>
</evidence>
<gene>
    <name evidence="3" type="ORF">DFQ12_3012</name>
</gene>
<keyword evidence="2" id="KW-1133">Transmembrane helix</keyword>
<sequence length="308" mass="35095">MKRRYVSGLISPDKKIFKDIFHGTSDQKQAKKFPLWQIVLSSCIMLFAFVFANNLLSGLILASISSLFIPPTQAKWENVLRVKLDSKVKLFITALLIVFSIPVSIASHHFQLQKEKEKAQLALAAQQKKALEEKNEAVRKDSLNYYLKLLVAPTKDIDRSLTLIDRANTFAKFGDEIDQLSNKRNTLRSNQIDLFIKQGNYSDALGKLDNLIAHNKDADHYYRRAICYQKLKQPQAAVNDLNRAMELGSTAAEKLYNVINPLRKRVIGYVTRCCDGTTSDARGRGACSWHGGVCNWNDPIYEEYRQYE</sequence>
<dbReference type="InterPro" id="IPR019734">
    <property type="entry name" value="TPR_rpt"/>
</dbReference>
<evidence type="ECO:0008006" key="5">
    <source>
        <dbReference type="Google" id="ProtNLM"/>
    </source>
</evidence>
<dbReference type="RefSeq" id="WP_120259774.1">
    <property type="nucleotide sequence ID" value="NZ_RAPY01000002.1"/>
</dbReference>
<dbReference type="InterPro" id="IPR011990">
    <property type="entry name" value="TPR-like_helical_dom_sf"/>
</dbReference>
<organism evidence="3 4">
    <name type="scientific">Sphingobacterium detergens</name>
    <dbReference type="NCBI Taxonomy" id="1145106"/>
    <lineage>
        <taxon>Bacteria</taxon>
        <taxon>Pseudomonadati</taxon>
        <taxon>Bacteroidota</taxon>
        <taxon>Sphingobacteriia</taxon>
        <taxon>Sphingobacteriales</taxon>
        <taxon>Sphingobacteriaceae</taxon>
        <taxon>Sphingobacterium</taxon>
    </lineage>
</organism>
<dbReference type="OrthoDB" id="948340at2"/>
<dbReference type="SMART" id="SM00028">
    <property type="entry name" value="TPR"/>
    <property type="match status" value="1"/>
</dbReference>
<name>A0A420B7J7_SPHD1</name>
<keyword evidence="4" id="KW-1185">Reference proteome</keyword>
<proteinExistence type="predicted"/>
<keyword evidence="2" id="KW-0812">Transmembrane</keyword>
<reference evidence="3 4" key="1">
    <citation type="submission" date="2018-09" db="EMBL/GenBank/DDBJ databases">
        <title>Genomic Encyclopedia of Type Strains, Phase III (KMG-III): the genomes of soil and plant-associated and newly described type strains.</title>
        <authorList>
            <person name="Whitman W."/>
        </authorList>
    </citation>
    <scope>NUCLEOTIDE SEQUENCE [LARGE SCALE GENOMIC DNA]</scope>
    <source>
        <strain evidence="3 4">CECT 7938</strain>
    </source>
</reference>
<dbReference type="SUPFAM" id="SSF48452">
    <property type="entry name" value="TPR-like"/>
    <property type="match status" value="1"/>
</dbReference>
<dbReference type="AlphaFoldDB" id="A0A420B7J7"/>
<evidence type="ECO:0000313" key="4">
    <source>
        <dbReference type="Proteomes" id="UP000286246"/>
    </source>
</evidence>